<evidence type="ECO:0000313" key="12">
    <source>
        <dbReference type="Proteomes" id="UP000029424"/>
    </source>
</evidence>
<sequence length="692" mass="77323">MDFRIADTFTTSLARLTGDEQKAAKTTAFDLQVDPSGKGMSFHKLDRAKDPNFWSVRVSRDIRLIVHKTAGSLLLCYVDHHDRAYQWAERRKLEVHPTTGAAQLVEIRERVEEVLVPKYVDDRVPAAQQKPKLFAKYSDAQLLVYGVPQEWLADVKAADEDSLLELAAHLPGEAAEALLELATGGTPVLSEVADKGADPFQHPDAQRRFRVMSDMDELARALEYPWDKWTVFLHPAQRQLVNRNYNGAARVSGSAGTGKTVVALHRAVHLARKDEDARVLLCTFSDTLANALRGNLYRLIWNTPKLGERIDVAAMEAIGIRLYSVEFGKPALAGRDEISTLLRAAAAQVDGLKANAAFLLSEWDDVVDTWQVDSWEAYRDAKRLGRKTRLPEAQRALYWQVFAQVKEQLKQTDRITAAEMFSKLAEVMLKRKHPVFDYIVVDEAQDISVQQLRFLAAIAGNRANALFFAGDLGQRIFQTPFSWKHLGVDVRGRSRTLHINYRTSHQIRTQADRLLGSEVSDVDGNVESRKGTISVFNGPEPTLCSYADVETESQAIGVWLKQCNSRGVLPQEIGVFVRSERELSRAQAAVKAAGLQGRVLGKDMATEEGFVSITTMHLAKGMEFRVVAVMACDDEIIPSQVRIDTATDEVELTEIFNTERQLLYVACTRARDQLHVSAVKPGSEFLGDLLQK</sequence>
<evidence type="ECO:0000256" key="7">
    <source>
        <dbReference type="ARBA" id="ARBA00034808"/>
    </source>
</evidence>
<dbReference type="GO" id="GO:0000725">
    <property type="term" value="P:recombinational repair"/>
    <property type="evidence" value="ECO:0007669"/>
    <property type="project" value="TreeGrafter"/>
</dbReference>
<keyword evidence="3 9" id="KW-0347">Helicase</keyword>
<dbReference type="PANTHER" id="PTHR11070:SF45">
    <property type="entry name" value="DNA 3'-5' HELICASE"/>
    <property type="match status" value="1"/>
</dbReference>
<evidence type="ECO:0000256" key="4">
    <source>
        <dbReference type="ARBA" id="ARBA00022840"/>
    </source>
</evidence>
<evidence type="ECO:0000256" key="1">
    <source>
        <dbReference type="ARBA" id="ARBA00022741"/>
    </source>
</evidence>
<dbReference type="GO" id="GO:0005524">
    <property type="term" value="F:ATP binding"/>
    <property type="evidence" value="ECO:0007669"/>
    <property type="project" value="UniProtKB-UniRule"/>
</dbReference>
<dbReference type="RefSeq" id="WP_010100639.1">
    <property type="nucleotide sequence ID" value="NZ_CP008726.1"/>
</dbReference>
<evidence type="ECO:0000256" key="6">
    <source>
        <dbReference type="ARBA" id="ARBA00034617"/>
    </source>
</evidence>
<evidence type="ECO:0000256" key="8">
    <source>
        <dbReference type="ARBA" id="ARBA00048988"/>
    </source>
</evidence>
<dbReference type="GO" id="GO:0043138">
    <property type="term" value="F:3'-5' DNA helicase activity"/>
    <property type="evidence" value="ECO:0007669"/>
    <property type="project" value="UniProtKB-EC"/>
</dbReference>
<proteinExistence type="predicted"/>
<keyword evidence="1 9" id="KW-0547">Nucleotide-binding</keyword>
<dbReference type="Gene3D" id="3.40.50.300">
    <property type="entry name" value="P-loop containing nucleotide triphosphate hydrolases"/>
    <property type="match status" value="2"/>
</dbReference>
<evidence type="ECO:0000259" key="10">
    <source>
        <dbReference type="PROSITE" id="PS51198"/>
    </source>
</evidence>
<evidence type="ECO:0000256" key="3">
    <source>
        <dbReference type="ARBA" id="ARBA00022806"/>
    </source>
</evidence>
<keyword evidence="5" id="KW-0413">Isomerase</keyword>
<keyword evidence="4 9" id="KW-0067">ATP-binding</keyword>
<dbReference type="Pfam" id="PF13361">
    <property type="entry name" value="UvrD_C"/>
    <property type="match status" value="1"/>
</dbReference>
<accession>A0AAI8B3T2</accession>
<dbReference type="GO" id="GO:0003677">
    <property type="term" value="F:DNA binding"/>
    <property type="evidence" value="ECO:0007669"/>
    <property type="project" value="InterPro"/>
</dbReference>
<feature type="domain" description="UvrD-like helicase ATP-binding" evidence="10">
    <location>
        <begin position="232"/>
        <end position="529"/>
    </location>
</feature>
<dbReference type="Pfam" id="PF00580">
    <property type="entry name" value="UvrD-helicase"/>
    <property type="match status" value="1"/>
</dbReference>
<dbReference type="Proteomes" id="UP000029424">
    <property type="component" value="Chromosome 1"/>
</dbReference>
<dbReference type="EC" id="5.6.2.4" evidence="7"/>
<dbReference type="InterPro" id="IPR014017">
    <property type="entry name" value="DNA_helicase_UvrD-like_C"/>
</dbReference>
<evidence type="ECO:0000313" key="11">
    <source>
        <dbReference type="EMBL" id="AIO65033.1"/>
    </source>
</evidence>
<dbReference type="SUPFAM" id="SSF52540">
    <property type="entry name" value="P-loop containing nucleoside triphosphate hydrolases"/>
    <property type="match status" value="1"/>
</dbReference>
<dbReference type="InterPro" id="IPR014016">
    <property type="entry name" value="UvrD-like_ATP-bd"/>
</dbReference>
<feature type="binding site" evidence="9">
    <location>
        <begin position="253"/>
        <end position="260"/>
    </location>
    <ligand>
        <name>ATP</name>
        <dbReference type="ChEBI" id="CHEBI:30616"/>
    </ligand>
</feature>
<evidence type="ECO:0000256" key="5">
    <source>
        <dbReference type="ARBA" id="ARBA00023235"/>
    </source>
</evidence>
<keyword evidence="2 9" id="KW-0378">Hydrolase</keyword>
<name>A0AAI8B3T2_9BURK</name>
<dbReference type="InterPro" id="IPR000212">
    <property type="entry name" value="DNA_helicase_UvrD/REP"/>
</dbReference>
<dbReference type="PANTHER" id="PTHR11070">
    <property type="entry name" value="UVRD / RECB / PCRA DNA HELICASE FAMILY MEMBER"/>
    <property type="match status" value="1"/>
</dbReference>
<organism evidence="11 12">
    <name type="scientific">Burkholderia oklahomensis</name>
    <dbReference type="NCBI Taxonomy" id="342113"/>
    <lineage>
        <taxon>Bacteria</taxon>
        <taxon>Pseudomonadati</taxon>
        <taxon>Pseudomonadota</taxon>
        <taxon>Betaproteobacteria</taxon>
        <taxon>Burkholderiales</taxon>
        <taxon>Burkholderiaceae</taxon>
        <taxon>Burkholderia</taxon>
        <taxon>pseudomallei group</taxon>
    </lineage>
</organism>
<comment type="catalytic activity">
    <reaction evidence="6">
        <text>Couples ATP hydrolysis with the unwinding of duplex DNA by translocating in the 3'-5' direction.</text>
        <dbReference type="EC" id="5.6.2.4"/>
    </reaction>
</comment>
<dbReference type="InterPro" id="IPR027417">
    <property type="entry name" value="P-loop_NTPase"/>
</dbReference>
<comment type="catalytic activity">
    <reaction evidence="8">
        <text>ATP + H2O = ADP + phosphate + H(+)</text>
        <dbReference type="Rhea" id="RHEA:13065"/>
        <dbReference type="ChEBI" id="CHEBI:15377"/>
        <dbReference type="ChEBI" id="CHEBI:15378"/>
        <dbReference type="ChEBI" id="CHEBI:30616"/>
        <dbReference type="ChEBI" id="CHEBI:43474"/>
        <dbReference type="ChEBI" id="CHEBI:456216"/>
        <dbReference type="EC" id="5.6.2.4"/>
    </reaction>
</comment>
<dbReference type="GO" id="GO:0005829">
    <property type="term" value="C:cytosol"/>
    <property type="evidence" value="ECO:0007669"/>
    <property type="project" value="TreeGrafter"/>
</dbReference>
<protein>
    <recommendedName>
        <fullName evidence="7">DNA 3'-5' helicase</fullName>
        <ecNumber evidence="7">5.6.2.4</ecNumber>
    </recommendedName>
</protein>
<gene>
    <name evidence="11" type="ORF">DM82_3253</name>
</gene>
<reference evidence="11 12" key="1">
    <citation type="submission" date="2014-06" db="EMBL/GenBank/DDBJ databases">
        <authorList>
            <person name="Bishop-Lilly K.A."/>
            <person name="Broomall S.M."/>
            <person name="Chain P.S."/>
            <person name="Chertkov O."/>
            <person name="Coyne S.R."/>
            <person name="Daligault H.E."/>
            <person name="Davenport K.W."/>
            <person name="Erkkila T."/>
            <person name="Frey K.G."/>
            <person name="Gibbons H.S."/>
            <person name="Gu W."/>
            <person name="Jaissle J."/>
            <person name="Johnson S.L."/>
            <person name="Koroleva G.I."/>
            <person name="Ladner J.T."/>
            <person name="Lo C.-C."/>
            <person name="Minogue T.D."/>
            <person name="Munk C."/>
            <person name="Palacios G.F."/>
            <person name="Redden C.L."/>
            <person name="Rosenzweig C.N."/>
            <person name="Scholz M.B."/>
            <person name="Teshima H."/>
            <person name="Xu Y."/>
        </authorList>
    </citation>
    <scope>NUCLEOTIDE SEQUENCE [LARGE SCALE GENOMIC DNA]</scope>
    <source>
        <strain evidence="11 12">EO147</strain>
    </source>
</reference>
<dbReference type="PROSITE" id="PS51198">
    <property type="entry name" value="UVRD_HELICASE_ATP_BIND"/>
    <property type="match status" value="1"/>
</dbReference>
<dbReference type="GO" id="GO:0016787">
    <property type="term" value="F:hydrolase activity"/>
    <property type="evidence" value="ECO:0007669"/>
    <property type="project" value="UniProtKB-UniRule"/>
</dbReference>
<evidence type="ECO:0000256" key="2">
    <source>
        <dbReference type="ARBA" id="ARBA00022801"/>
    </source>
</evidence>
<dbReference type="KEGG" id="bok:DM82_3253"/>
<dbReference type="AlphaFoldDB" id="A0AAI8B3T2"/>
<keyword evidence="12" id="KW-1185">Reference proteome</keyword>
<dbReference type="EMBL" id="CP008726">
    <property type="protein sequence ID" value="AIO65033.1"/>
    <property type="molecule type" value="Genomic_DNA"/>
</dbReference>
<evidence type="ECO:0000256" key="9">
    <source>
        <dbReference type="PROSITE-ProRule" id="PRU00560"/>
    </source>
</evidence>